<organism evidence="1 2">
    <name type="scientific">Tegillarca granosa</name>
    <name type="common">Malaysian cockle</name>
    <name type="synonym">Anadara granosa</name>
    <dbReference type="NCBI Taxonomy" id="220873"/>
    <lineage>
        <taxon>Eukaryota</taxon>
        <taxon>Metazoa</taxon>
        <taxon>Spiralia</taxon>
        <taxon>Lophotrochozoa</taxon>
        <taxon>Mollusca</taxon>
        <taxon>Bivalvia</taxon>
        <taxon>Autobranchia</taxon>
        <taxon>Pteriomorphia</taxon>
        <taxon>Arcoida</taxon>
        <taxon>Arcoidea</taxon>
        <taxon>Arcidae</taxon>
        <taxon>Tegillarca</taxon>
    </lineage>
</organism>
<name>A0ABQ9FQ16_TEGGR</name>
<proteinExistence type="predicted"/>
<evidence type="ECO:0000313" key="1">
    <source>
        <dbReference type="EMBL" id="KAJ8317820.1"/>
    </source>
</evidence>
<dbReference type="EMBL" id="JARBDR010000220">
    <property type="protein sequence ID" value="KAJ8317820.1"/>
    <property type="molecule type" value="Genomic_DNA"/>
</dbReference>
<sequence length="90" mass="10379">MDCKISESTVRGFKSSYLLPKNISKEDEVTELTPKKPGRPKLLGVELDSDVVQYIRDLREAGGIMYFFSVLCPFNYTLFRETSLHMNRVE</sequence>
<comment type="caution">
    <text evidence="1">The sequence shown here is derived from an EMBL/GenBank/DDBJ whole genome shotgun (WGS) entry which is preliminary data.</text>
</comment>
<gene>
    <name evidence="1" type="ORF">KUTeg_004627</name>
</gene>
<protein>
    <submittedName>
        <fullName evidence="1">Uncharacterized protein</fullName>
    </submittedName>
</protein>
<dbReference type="Proteomes" id="UP001217089">
    <property type="component" value="Unassembled WGS sequence"/>
</dbReference>
<reference evidence="1 2" key="1">
    <citation type="submission" date="2022-12" db="EMBL/GenBank/DDBJ databases">
        <title>Chromosome-level genome of Tegillarca granosa.</title>
        <authorList>
            <person name="Kim J."/>
        </authorList>
    </citation>
    <scope>NUCLEOTIDE SEQUENCE [LARGE SCALE GENOMIC DNA]</scope>
    <source>
        <strain evidence="1">Teg-2019</strain>
        <tissue evidence="1">Adductor muscle</tissue>
    </source>
</reference>
<evidence type="ECO:0000313" key="2">
    <source>
        <dbReference type="Proteomes" id="UP001217089"/>
    </source>
</evidence>
<accession>A0ABQ9FQ16</accession>
<keyword evidence="2" id="KW-1185">Reference proteome</keyword>